<sequence>MTKGYNHDENMTYENVPSGGNHNVCSHFNPYPTKLQNAIYSNCASILTGFTEISVTVWDKLMQQILLNHLQDALL</sequence>
<dbReference type="HOGENOM" id="CLU_2666060_0_0_7"/>
<name>I0ETG7_HELCM</name>
<accession>I0ETG7</accession>
<protein>
    <submittedName>
        <fullName evidence="1">Putative outer membrane protein HomB</fullName>
    </submittedName>
</protein>
<dbReference type="AlphaFoldDB" id="I0ETG7"/>
<evidence type="ECO:0000313" key="2">
    <source>
        <dbReference type="Proteomes" id="UP000005013"/>
    </source>
</evidence>
<evidence type="ECO:0000313" key="1">
    <source>
        <dbReference type="EMBL" id="AFI06236.1"/>
    </source>
</evidence>
<reference evidence="1 2" key="1">
    <citation type="journal article" date="2013" name="PLoS ONE">
        <title>Sequence Divergence and Conservation in Genomes ofHelicobacter cetorum Strains from a Dolphin and a Whale.</title>
        <authorList>
            <person name="Kersulyte D."/>
            <person name="Rossi M."/>
            <person name="Berg D.E."/>
        </authorList>
    </citation>
    <scope>NUCLEOTIDE SEQUENCE [LARGE SCALE GENOMIC DNA]</scope>
    <source>
        <strain evidence="1 2">MIT 99-5656</strain>
    </source>
</reference>
<dbReference type="RefSeq" id="WP_014659724.1">
    <property type="nucleotide sequence ID" value="NC_017735.1"/>
</dbReference>
<proteinExistence type="predicted"/>
<organism evidence="1 2">
    <name type="scientific">Helicobacter cetorum (strain ATCC BAA-540 / CCUG 52418 / MIT 99-5656)</name>
    <dbReference type="NCBI Taxonomy" id="1163745"/>
    <lineage>
        <taxon>Bacteria</taxon>
        <taxon>Pseudomonadati</taxon>
        <taxon>Campylobacterota</taxon>
        <taxon>Epsilonproteobacteria</taxon>
        <taxon>Campylobacterales</taxon>
        <taxon>Helicobacteraceae</taxon>
        <taxon>Helicobacter</taxon>
    </lineage>
</organism>
<keyword evidence="2" id="KW-1185">Reference proteome</keyword>
<gene>
    <name evidence="1" type="ordered locus">HCD_06170</name>
</gene>
<dbReference type="KEGG" id="hcm:HCD_06170"/>
<dbReference type="EMBL" id="CP003481">
    <property type="protein sequence ID" value="AFI06236.1"/>
    <property type="molecule type" value="Genomic_DNA"/>
</dbReference>
<dbReference type="PATRIC" id="fig|1163745.3.peg.1305"/>
<dbReference type="Proteomes" id="UP000005013">
    <property type="component" value="Chromosome"/>
</dbReference>